<keyword evidence="2" id="KW-0560">Oxidoreductase</keyword>
<reference evidence="5 6" key="1">
    <citation type="submission" date="2020-08" db="EMBL/GenBank/DDBJ databases">
        <title>Genomic Encyclopedia of Type Strains, Phase IV (KMG-IV): sequencing the most valuable type-strain genomes for metagenomic binning, comparative biology and taxonomic classification.</title>
        <authorList>
            <person name="Goeker M."/>
        </authorList>
    </citation>
    <scope>NUCLEOTIDE SEQUENCE [LARGE SCALE GENOMIC DNA]</scope>
    <source>
        <strain evidence="5 6">DSM 26189</strain>
    </source>
</reference>
<dbReference type="RefSeq" id="WP_188072330.1">
    <property type="nucleotide sequence ID" value="NZ_BSPS01000003.1"/>
</dbReference>
<dbReference type="PRINTS" id="PR00080">
    <property type="entry name" value="SDRFAMILY"/>
</dbReference>
<evidence type="ECO:0000256" key="1">
    <source>
        <dbReference type="ARBA" id="ARBA00006484"/>
    </source>
</evidence>
<dbReference type="Proteomes" id="UP000571950">
    <property type="component" value="Unassembled WGS sequence"/>
</dbReference>
<comment type="catalytic activity">
    <reaction evidence="3">
        <text>2,5-dichlorocyclohexa-2,5-dien-1,4-diol + NAD(+) = 2,5-dichlorohydroquinone + NADH + H(+)</text>
        <dbReference type="Rhea" id="RHEA:15741"/>
        <dbReference type="ChEBI" id="CHEBI:15378"/>
        <dbReference type="ChEBI" id="CHEBI:27545"/>
        <dbReference type="ChEBI" id="CHEBI:28975"/>
        <dbReference type="ChEBI" id="CHEBI:57540"/>
        <dbReference type="ChEBI" id="CHEBI:57945"/>
    </reaction>
</comment>
<name>A0A7W6BNH0_9SPHN</name>
<dbReference type="InterPro" id="IPR057326">
    <property type="entry name" value="KR_dom"/>
</dbReference>
<dbReference type="EMBL" id="JACIDT010000008">
    <property type="protein sequence ID" value="MBB3926827.1"/>
    <property type="molecule type" value="Genomic_DNA"/>
</dbReference>
<proteinExistence type="inferred from homology"/>
<feature type="domain" description="Ketoreductase" evidence="4">
    <location>
        <begin position="7"/>
        <end position="164"/>
    </location>
</feature>
<evidence type="ECO:0000313" key="5">
    <source>
        <dbReference type="EMBL" id="MBB3926827.1"/>
    </source>
</evidence>
<dbReference type="PANTHER" id="PTHR24321:SF15">
    <property type="entry name" value="OXIDOREDUCTASE UCPA"/>
    <property type="match status" value="1"/>
</dbReference>
<comment type="caution">
    <text evidence="5">The sequence shown here is derived from an EMBL/GenBank/DDBJ whole genome shotgun (WGS) entry which is preliminary data.</text>
</comment>
<dbReference type="SMART" id="SM00822">
    <property type="entry name" value="PKS_KR"/>
    <property type="match status" value="1"/>
</dbReference>
<protein>
    <submittedName>
        <fullName evidence="5">NAD(P)-dependent dehydrogenase (Short-subunit alcohol dehydrogenase family)</fullName>
    </submittedName>
</protein>
<keyword evidence="6" id="KW-1185">Reference proteome</keyword>
<evidence type="ECO:0000256" key="2">
    <source>
        <dbReference type="ARBA" id="ARBA00023002"/>
    </source>
</evidence>
<dbReference type="Pfam" id="PF13561">
    <property type="entry name" value="adh_short_C2"/>
    <property type="match status" value="1"/>
</dbReference>
<dbReference type="FunFam" id="3.40.50.720:FF:000084">
    <property type="entry name" value="Short-chain dehydrogenase reductase"/>
    <property type="match status" value="1"/>
</dbReference>
<dbReference type="GO" id="GO:0016491">
    <property type="term" value="F:oxidoreductase activity"/>
    <property type="evidence" value="ECO:0007669"/>
    <property type="project" value="UniProtKB-KW"/>
</dbReference>
<dbReference type="PRINTS" id="PR00081">
    <property type="entry name" value="GDHRDH"/>
</dbReference>
<dbReference type="SUPFAM" id="SSF51735">
    <property type="entry name" value="NAD(P)-binding Rossmann-fold domains"/>
    <property type="match status" value="1"/>
</dbReference>
<gene>
    <name evidence="5" type="ORF">GGR43_002550</name>
</gene>
<dbReference type="PANTHER" id="PTHR24321">
    <property type="entry name" value="DEHYDROGENASES, SHORT CHAIN"/>
    <property type="match status" value="1"/>
</dbReference>
<sequence length="259" mass="26510">MADLSGKVALVTGGTSGIGRAAVRRLARDGARVVFTGSKEEAARSLCEETGARFVRARVQDEGDWDALAAIVSAEFGRLDIAFANAGTEAGDGSVESISVENWNAIIAVNQTGVMLTAKTAVKLMRANPGGPGGSIILNSSMSAHKVMGNYMAYSVTKAAVLAMAKSIAIHCATEKLPIRCNAILPGVVETEMITAIIEKSGAPEAARAAYCSMSPMGRMGTVDEIAALVAFLGSDDAAFISGAEYAIDGASTAGMTGV</sequence>
<dbReference type="InterPro" id="IPR036291">
    <property type="entry name" value="NAD(P)-bd_dom_sf"/>
</dbReference>
<dbReference type="AlphaFoldDB" id="A0A7W6BNH0"/>
<dbReference type="InterPro" id="IPR020904">
    <property type="entry name" value="Sc_DH/Rdtase_CS"/>
</dbReference>
<accession>A0A7W6BNH0</accession>
<dbReference type="Gene3D" id="3.40.50.720">
    <property type="entry name" value="NAD(P)-binding Rossmann-like Domain"/>
    <property type="match status" value="1"/>
</dbReference>
<evidence type="ECO:0000256" key="3">
    <source>
        <dbReference type="ARBA" id="ARBA00051383"/>
    </source>
</evidence>
<organism evidence="5 6">
    <name type="scientific">Sphingobium jiangsuense</name>
    <dbReference type="NCBI Taxonomy" id="870476"/>
    <lineage>
        <taxon>Bacteria</taxon>
        <taxon>Pseudomonadati</taxon>
        <taxon>Pseudomonadota</taxon>
        <taxon>Alphaproteobacteria</taxon>
        <taxon>Sphingomonadales</taxon>
        <taxon>Sphingomonadaceae</taxon>
        <taxon>Sphingobium</taxon>
    </lineage>
</organism>
<dbReference type="InterPro" id="IPR002347">
    <property type="entry name" value="SDR_fam"/>
</dbReference>
<comment type="similarity">
    <text evidence="1">Belongs to the short-chain dehydrogenases/reductases (SDR) family.</text>
</comment>
<evidence type="ECO:0000313" key="6">
    <source>
        <dbReference type="Proteomes" id="UP000571950"/>
    </source>
</evidence>
<evidence type="ECO:0000259" key="4">
    <source>
        <dbReference type="SMART" id="SM00822"/>
    </source>
</evidence>
<dbReference type="PROSITE" id="PS00061">
    <property type="entry name" value="ADH_SHORT"/>
    <property type="match status" value="1"/>
</dbReference>